<dbReference type="RefSeq" id="WP_019687189.1">
    <property type="nucleotide sequence ID" value="NZ_CP036496.1"/>
</dbReference>
<evidence type="ECO:0000313" key="2">
    <source>
        <dbReference type="Proteomes" id="UP000254400"/>
    </source>
</evidence>
<proteinExistence type="predicted"/>
<sequence>MSILEDLYYGKWYPSERTNPKNPELELVHQKISASMKALKAKLSEQDYELIEELSDLNDVLISILSASDYISGYKAGALTIIEIIDGINYRN</sequence>
<evidence type="ECO:0000313" key="1">
    <source>
        <dbReference type="EMBL" id="SUA69629.1"/>
    </source>
</evidence>
<organism evidence="1 2">
    <name type="scientific">Paenibacillus polymyxa</name>
    <name type="common">Bacillus polymyxa</name>
    <dbReference type="NCBI Taxonomy" id="1406"/>
    <lineage>
        <taxon>Bacteria</taxon>
        <taxon>Bacillati</taxon>
        <taxon>Bacillota</taxon>
        <taxon>Bacilli</taxon>
        <taxon>Bacillales</taxon>
        <taxon>Paenibacillaceae</taxon>
        <taxon>Paenibacillus</taxon>
    </lineage>
</organism>
<accession>A0A378XZW7</accession>
<dbReference type="InterPro" id="IPR049215">
    <property type="entry name" value="DUF6809"/>
</dbReference>
<name>A0A378XZW7_PAEPO</name>
<dbReference type="Pfam" id="PF20648">
    <property type="entry name" value="DUF6809"/>
    <property type="match status" value="1"/>
</dbReference>
<dbReference type="AlphaFoldDB" id="A0A378XZW7"/>
<gene>
    <name evidence="1" type="ORF">NCTC10343_02491</name>
</gene>
<dbReference type="GeneID" id="93345888"/>
<dbReference type="Proteomes" id="UP000254400">
    <property type="component" value="Unassembled WGS sequence"/>
</dbReference>
<protein>
    <submittedName>
        <fullName evidence="1">Uncharacterized protein</fullName>
    </submittedName>
</protein>
<dbReference type="EMBL" id="UGSC01000001">
    <property type="protein sequence ID" value="SUA69629.1"/>
    <property type="molecule type" value="Genomic_DNA"/>
</dbReference>
<reference evidence="1 2" key="1">
    <citation type="submission" date="2018-06" db="EMBL/GenBank/DDBJ databases">
        <authorList>
            <consortium name="Pathogen Informatics"/>
            <person name="Doyle S."/>
        </authorList>
    </citation>
    <scope>NUCLEOTIDE SEQUENCE [LARGE SCALE GENOMIC DNA]</scope>
    <source>
        <strain evidence="1 2">NCTC10343</strain>
    </source>
</reference>